<dbReference type="GO" id="GO:0006882">
    <property type="term" value="P:intracellular zinc ion homeostasis"/>
    <property type="evidence" value="ECO:0007669"/>
    <property type="project" value="TreeGrafter"/>
</dbReference>
<dbReference type="Pfam" id="PF01545">
    <property type="entry name" value="Cation_efflux"/>
    <property type="match status" value="1"/>
</dbReference>
<feature type="transmembrane region" description="Helical" evidence="6">
    <location>
        <begin position="90"/>
        <end position="114"/>
    </location>
</feature>
<reference evidence="8" key="2">
    <citation type="submission" date="2020-09" db="EMBL/GenBank/DDBJ databases">
        <authorList>
            <person name="Sun Q."/>
            <person name="Zhou Y."/>
        </authorList>
    </citation>
    <scope>NUCLEOTIDE SEQUENCE</scope>
    <source>
        <strain evidence="8">CGMCC 1.15082</strain>
    </source>
</reference>
<organism evidence="8 9">
    <name type="scientific">Brucella endophytica</name>
    <dbReference type="NCBI Taxonomy" id="1963359"/>
    <lineage>
        <taxon>Bacteria</taxon>
        <taxon>Pseudomonadati</taxon>
        <taxon>Pseudomonadota</taxon>
        <taxon>Alphaproteobacteria</taxon>
        <taxon>Hyphomicrobiales</taxon>
        <taxon>Brucellaceae</taxon>
        <taxon>Brucella/Ochrobactrum group</taxon>
        <taxon>Brucella</taxon>
    </lineage>
</organism>
<evidence type="ECO:0000256" key="5">
    <source>
        <dbReference type="ARBA" id="ARBA00023136"/>
    </source>
</evidence>
<feature type="transmembrane region" description="Helical" evidence="6">
    <location>
        <begin position="21"/>
        <end position="43"/>
    </location>
</feature>
<sequence length="319" mass="35277">MQMMEKSTFFDFGDERGVLRISIAVTILVAAVGIAFGLLSGSFSIVFDGIYSLVDAGMSFLALIVTRLITSYATSQRLSPRLRKRFSMGFWHFEPILVGLNGVILISVAVYAFFNAASRLLDGGHELEFGWALLYAAVAVAVCFLMAAAETRANRKIGSDFLRIDIKSWIMDGGITAALLVAFCLGYAVQGTQWQWLSPYIDPGALMLVCLVIIPLPISTVRQAFSEMLLITPASLLLHVETVAQRFTEKYRFTSYRAYAAKVGRSTQIELYFIVPPGSPARAIEEWDKLRDEIGDALGEASPDRWLTIVFTADPEWAE</sequence>
<dbReference type="InterPro" id="IPR050291">
    <property type="entry name" value="CDF_Transporter"/>
</dbReference>
<dbReference type="InterPro" id="IPR027469">
    <property type="entry name" value="Cation_efflux_TMD_sf"/>
</dbReference>
<keyword evidence="3 6" id="KW-0812">Transmembrane</keyword>
<keyword evidence="9" id="KW-1185">Reference proteome</keyword>
<dbReference type="GO" id="GO:0015086">
    <property type="term" value="F:cadmium ion transmembrane transporter activity"/>
    <property type="evidence" value="ECO:0007669"/>
    <property type="project" value="TreeGrafter"/>
</dbReference>
<evidence type="ECO:0000259" key="7">
    <source>
        <dbReference type="Pfam" id="PF01545"/>
    </source>
</evidence>
<dbReference type="GO" id="GO:0015341">
    <property type="term" value="F:zinc efflux antiporter activity"/>
    <property type="evidence" value="ECO:0007669"/>
    <property type="project" value="TreeGrafter"/>
</dbReference>
<dbReference type="Proteomes" id="UP000646478">
    <property type="component" value="Unassembled WGS sequence"/>
</dbReference>
<evidence type="ECO:0000313" key="9">
    <source>
        <dbReference type="Proteomes" id="UP000646478"/>
    </source>
</evidence>
<keyword evidence="4 6" id="KW-1133">Transmembrane helix</keyword>
<keyword evidence="5 6" id="KW-0472">Membrane</keyword>
<dbReference type="GO" id="GO:0015093">
    <property type="term" value="F:ferrous iron transmembrane transporter activity"/>
    <property type="evidence" value="ECO:0007669"/>
    <property type="project" value="TreeGrafter"/>
</dbReference>
<dbReference type="Gene3D" id="1.20.1510.10">
    <property type="entry name" value="Cation efflux protein transmembrane domain"/>
    <property type="match status" value="1"/>
</dbReference>
<dbReference type="SUPFAM" id="SSF161111">
    <property type="entry name" value="Cation efflux protein transmembrane domain-like"/>
    <property type="match status" value="1"/>
</dbReference>
<protein>
    <submittedName>
        <fullName evidence="8">Cation diffusion facilitator transporter</fullName>
    </submittedName>
</protein>
<keyword evidence="2" id="KW-0813">Transport</keyword>
<accession>A0A916SRK3</accession>
<comment type="subcellular location">
    <subcellularLocation>
        <location evidence="1">Membrane</location>
        <topology evidence="1">Multi-pass membrane protein</topology>
    </subcellularLocation>
</comment>
<name>A0A916SRK3_9HYPH</name>
<gene>
    <name evidence="8" type="ORF">GCM10011491_45660</name>
</gene>
<feature type="transmembrane region" description="Helical" evidence="6">
    <location>
        <begin position="129"/>
        <end position="148"/>
    </location>
</feature>
<dbReference type="AlphaFoldDB" id="A0A916SRK3"/>
<evidence type="ECO:0000256" key="3">
    <source>
        <dbReference type="ARBA" id="ARBA00022692"/>
    </source>
</evidence>
<evidence type="ECO:0000256" key="6">
    <source>
        <dbReference type="SAM" id="Phobius"/>
    </source>
</evidence>
<comment type="caution">
    <text evidence="8">The sequence shown here is derived from an EMBL/GenBank/DDBJ whole genome shotgun (WGS) entry which is preliminary data.</text>
</comment>
<proteinExistence type="predicted"/>
<evidence type="ECO:0000256" key="4">
    <source>
        <dbReference type="ARBA" id="ARBA00022989"/>
    </source>
</evidence>
<dbReference type="PANTHER" id="PTHR43840">
    <property type="entry name" value="MITOCHONDRIAL METAL TRANSPORTER 1-RELATED"/>
    <property type="match status" value="1"/>
</dbReference>
<feature type="transmembrane region" description="Helical" evidence="6">
    <location>
        <begin position="169"/>
        <end position="188"/>
    </location>
</feature>
<dbReference type="PANTHER" id="PTHR43840:SF15">
    <property type="entry name" value="MITOCHONDRIAL METAL TRANSPORTER 1-RELATED"/>
    <property type="match status" value="1"/>
</dbReference>
<evidence type="ECO:0000256" key="2">
    <source>
        <dbReference type="ARBA" id="ARBA00022448"/>
    </source>
</evidence>
<evidence type="ECO:0000313" key="8">
    <source>
        <dbReference type="EMBL" id="GGB12740.1"/>
    </source>
</evidence>
<dbReference type="EMBL" id="BMHH01000041">
    <property type="protein sequence ID" value="GGB12740.1"/>
    <property type="molecule type" value="Genomic_DNA"/>
</dbReference>
<dbReference type="GO" id="GO:0005886">
    <property type="term" value="C:plasma membrane"/>
    <property type="evidence" value="ECO:0007669"/>
    <property type="project" value="TreeGrafter"/>
</dbReference>
<feature type="transmembrane region" description="Helical" evidence="6">
    <location>
        <begin position="49"/>
        <end position="69"/>
    </location>
</feature>
<evidence type="ECO:0000256" key="1">
    <source>
        <dbReference type="ARBA" id="ARBA00004141"/>
    </source>
</evidence>
<reference evidence="8" key="1">
    <citation type="journal article" date="2014" name="Int. J. Syst. Evol. Microbiol.">
        <title>Complete genome sequence of Corynebacterium casei LMG S-19264T (=DSM 44701T), isolated from a smear-ripened cheese.</title>
        <authorList>
            <consortium name="US DOE Joint Genome Institute (JGI-PGF)"/>
            <person name="Walter F."/>
            <person name="Albersmeier A."/>
            <person name="Kalinowski J."/>
            <person name="Ruckert C."/>
        </authorList>
    </citation>
    <scope>NUCLEOTIDE SEQUENCE</scope>
    <source>
        <strain evidence="8">CGMCC 1.15082</strain>
    </source>
</reference>
<feature type="transmembrane region" description="Helical" evidence="6">
    <location>
        <begin position="200"/>
        <end position="218"/>
    </location>
</feature>
<dbReference type="InterPro" id="IPR058533">
    <property type="entry name" value="Cation_efflux_TM"/>
</dbReference>
<feature type="domain" description="Cation efflux protein transmembrane" evidence="7">
    <location>
        <begin position="20"/>
        <end position="229"/>
    </location>
</feature>